<dbReference type="Pfam" id="PF00956">
    <property type="entry name" value="NAP"/>
    <property type="match status" value="1"/>
</dbReference>
<dbReference type="InterPro" id="IPR037231">
    <property type="entry name" value="NAP-like_sf"/>
</dbReference>
<dbReference type="Proteomes" id="UP000502823">
    <property type="component" value="Unassembled WGS sequence"/>
</dbReference>
<dbReference type="FunCoup" id="A0A6L2PF49">
    <property type="interactions" value="1902"/>
</dbReference>
<comment type="caution">
    <text evidence="3">The sequence shown here is derived from an EMBL/GenBank/DDBJ whole genome shotgun (WGS) entry which is preliminary data.</text>
</comment>
<dbReference type="FunFam" id="1.20.5.1500:FF:000001">
    <property type="entry name" value="Nucleosome assembly protein 1-like 1"/>
    <property type="match status" value="1"/>
</dbReference>
<evidence type="ECO:0000256" key="2">
    <source>
        <dbReference type="RuleBase" id="RU003876"/>
    </source>
</evidence>
<evidence type="ECO:0000256" key="1">
    <source>
        <dbReference type="ARBA" id="ARBA00009947"/>
    </source>
</evidence>
<dbReference type="AlphaFoldDB" id="A0A6L2PF49"/>
<comment type="similarity">
    <text evidence="1 2">Belongs to the nucleosome assembly protein (NAP) family.</text>
</comment>
<accession>A0A6L2PF49</accession>
<dbReference type="InParanoid" id="A0A6L2PF49"/>
<organism evidence="3 4">
    <name type="scientific">Coptotermes formosanus</name>
    <name type="common">Formosan subterranean termite</name>
    <dbReference type="NCBI Taxonomy" id="36987"/>
    <lineage>
        <taxon>Eukaryota</taxon>
        <taxon>Metazoa</taxon>
        <taxon>Ecdysozoa</taxon>
        <taxon>Arthropoda</taxon>
        <taxon>Hexapoda</taxon>
        <taxon>Insecta</taxon>
        <taxon>Pterygota</taxon>
        <taxon>Neoptera</taxon>
        <taxon>Polyneoptera</taxon>
        <taxon>Dictyoptera</taxon>
        <taxon>Blattodea</taxon>
        <taxon>Blattoidea</taxon>
        <taxon>Termitoidae</taxon>
        <taxon>Rhinotermitidae</taxon>
        <taxon>Coptotermes</taxon>
    </lineage>
</organism>
<sequence length="267" mass="30936">MQWKQSKKIVEHQIEVRACGKRASVTIPNVKSHVTVLSCFSPVETMSEKELLVDSRYENVDEEEDEQTGVDGITEQVLQRPDMLAALQGRLHAEMLEHLPASVKRRIKALKKIQLETTMLEAKFYEEVHLLECKYHKLYTPLYEKRREVISGLYEPTDSECIWGSDDEKEDELSADMKNKVKIEEVDTGSQQNEINKNEETKGIPNFWLTIFKNVQMLSEMVQEHDEPILKHLFDIKVIFLESNPMVSSGHILQRYAFTYTAACMMP</sequence>
<protein>
    <recommendedName>
        <fullName evidence="5">Nucleosome assembly protein</fullName>
    </recommendedName>
</protein>
<dbReference type="SUPFAM" id="SSF143113">
    <property type="entry name" value="NAP-like"/>
    <property type="match status" value="1"/>
</dbReference>
<proteinExistence type="inferred from homology"/>
<dbReference type="EMBL" id="BLKM01010755">
    <property type="protein sequence ID" value="GFG31149.1"/>
    <property type="molecule type" value="Genomic_DNA"/>
</dbReference>
<dbReference type="Gene3D" id="1.20.5.1500">
    <property type="match status" value="1"/>
</dbReference>
<evidence type="ECO:0008006" key="5">
    <source>
        <dbReference type="Google" id="ProtNLM"/>
    </source>
</evidence>
<dbReference type="Gene3D" id="3.30.1120.90">
    <property type="entry name" value="Nucleosome assembly protein"/>
    <property type="match status" value="1"/>
</dbReference>
<dbReference type="PANTHER" id="PTHR11875">
    <property type="entry name" value="TESTIS-SPECIFIC Y-ENCODED PROTEIN"/>
    <property type="match status" value="1"/>
</dbReference>
<dbReference type="GO" id="GO:0006334">
    <property type="term" value="P:nucleosome assembly"/>
    <property type="evidence" value="ECO:0007669"/>
    <property type="project" value="InterPro"/>
</dbReference>
<name>A0A6L2PF49_COPFO</name>
<keyword evidence="4" id="KW-1185">Reference proteome</keyword>
<dbReference type="GO" id="GO:0005634">
    <property type="term" value="C:nucleus"/>
    <property type="evidence" value="ECO:0007669"/>
    <property type="project" value="InterPro"/>
</dbReference>
<evidence type="ECO:0000313" key="4">
    <source>
        <dbReference type="Proteomes" id="UP000502823"/>
    </source>
</evidence>
<reference evidence="4" key="1">
    <citation type="submission" date="2020-01" db="EMBL/GenBank/DDBJ databases">
        <title>Draft genome sequence of the Termite Coptotermes fromosanus.</title>
        <authorList>
            <person name="Itakura S."/>
            <person name="Yosikawa Y."/>
            <person name="Umezawa K."/>
        </authorList>
    </citation>
    <scope>NUCLEOTIDE SEQUENCE [LARGE SCALE GENOMIC DNA]</scope>
</reference>
<evidence type="ECO:0000313" key="3">
    <source>
        <dbReference type="EMBL" id="GFG31149.1"/>
    </source>
</evidence>
<gene>
    <name evidence="3" type="ORF">Cfor_10731</name>
</gene>
<dbReference type="OrthoDB" id="27325at2759"/>
<dbReference type="InterPro" id="IPR002164">
    <property type="entry name" value="NAP_family"/>
</dbReference>